<dbReference type="RefSeq" id="WP_382406186.1">
    <property type="nucleotide sequence ID" value="NZ_JBHSGU010000002.1"/>
</dbReference>
<evidence type="ECO:0000313" key="1">
    <source>
        <dbReference type="EMBL" id="MFC4699440.1"/>
    </source>
</evidence>
<keyword evidence="2" id="KW-1185">Reference proteome</keyword>
<sequence length="265" mass="30147">MPQPQEEQDSGIVSRIGAYCGATLAKFLSQPRPNYRTFSTLSEHDLRACLQPGDLILVEGNSRISTAIKYLTQSTWSHVCLYIGEQDGLEPILEADLVEGVITVGLNKYEGFNLRICRPISIEEEDVKALLDFAISRLGHQYDKKNVFDLMRYLLPIPPVPNRYRRKLLEFGSGDPTKAICSTLVAQAFQSIRYPILPLADGPLADEPSTDKPSTDRAFSKQKRAYSARHFSHFTPRDFDLSPYFEVIKPTLRRGFNYKDIQWRD</sequence>
<dbReference type="SUPFAM" id="SSF54001">
    <property type="entry name" value="Cysteine proteinases"/>
    <property type="match status" value="1"/>
</dbReference>
<dbReference type="EMBL" id="JBHSGU010000002">
    <property type="protein sequence ID" value="MFC4699440.1"/>
    <property type="molecule type" value="Genomic_DNA"/>
</dbReference>
<comment type="caution">
    <text evidence="1">The sequence shown here is derived from an EMBL/GenBank/DDBJ whole genome shotgun (WGS) entry which is preliminary data.</text>
</comment>
<evidence type="ECO:0000313" key="2">
    <source>
        <dbReference type="Proteomes" id="UP001595897"/>
    </source>
</evidence>
<accession>A0ABV9LUB3</accession>
<gene>
    <name evidence="1" type="ORF">ACFO4O_04620</name>
</gene>
<dbReference type="Proteomes" id="UP001595897">
    <property type="component" value="Unassembled WGS sequence"/>
</dbReference>
<dbReference type="Pfam" id="PF05708">
    <property type="entry name" value="Peptidase_C92"/>
    <property type="match status" value="1"/>
</dbReference>
<dbReference type="InterPro" id="IPR038765">
    <property type="entry name" value="Papain-like_cys_pep_sf"/>
</dbReference>
<protein>
    <submittedName>
        <fullName evidence="1">YiiX/YebB-like N1pC/P60 family cysteine hydrolase</fullName>
    </submittedName>
</protein>
<dbReference type="Gene3D" id="3.90.1720.10">
    <property type="entry name" value="endopeptidase domain like (from Nostoc punctiforme)"/>
    <property type="match status" value="1"/>
</dbReference>
<organism evidence="1 2">
    <name type="scientific">Glaciecola siphonariae</name>
    <dbReference type="NCBI Taxonomy" id="521012"/>
    <lineage>
        <taxon>Bacteria</taxon>
        <taxon>Pseudomonadati</taxon>
        <taxon>Pseudomonadota</taxon>
        <taxon>Gammaproteobacteria</taxon>
        <taxon>Alteromonadales</taxon>
        <taxon>Alteromonadaceae</taxon>
        <taxon>Glaciecola</taxon>
    </lineage>
</organism>
<reference evidence="2" key="1">
    <citation type="journal article" date="2019" name="Int. J. Syst. Evol. Microbiol.">
        <title>The Global Catalogue of Microorganisms (GCM) 10K type strain sequencing project: providing services to taxonomists for standard genome sequencing and annotation.</title>
        <authorList>
            <consortium name="The Broad Institute Genomics Platform"/>
            <consortium name="The Broad Institute Genome Sequencing Center for Infectious Disease"/>
            <person name="Wu L."/>
            <person name="Ma J."/>
        </authorList>
    </citation>
    <scope>NUCLEOTIDE SEQUENCE [LARGE SCALE GENOMIC DNA]</scope>
    <source>
        <strain evidence="2">KACC 12507</strain>
    </source>
</reference>
<proteinExistence type="predicted"/>
<name>A0ABV9LUB3_9ALTE</name>
<dbReference type="InterPro" id="IPR024453">
    <property type="entry name" value="Peptidase_C92"/>
</dbReference>